<dbReference type="PANTHER" id="PTHR33495">
    <property type="entry name" value="ANTI-SIGMA FACTOR ANTAGONIST TM_1081-RELATED-RELATED"/>
    <property type="match status" value="1"/>
</dbReference>
<dbReference type="AlphaFoldDB" id="A0A918U629"/>
<dbReference type="GO" id="GO:0043856">
    <property type="term" value="F:anti-sigma factor antagonist activity"/>
    <property type="evidence" value="ECO:0007669"/>
    <property type="project" value="InterPro"/>
</dbReference>
<dbReference type="NCBIfam" id="TIGR00377">
    <property type="entry name" value="ant_ant_sig"/>
    <property type="match status" value="1"/>
</dbReference>
<dbReference type="SUPFAM" id="SSF52091">
    <property type="entry name" value="SpoIIaa-like"/>
    <property type="match status" value="1"/>
</dbReference>
<reference evidence="4" key="2">
    <citation type="submission" date="2020-09" db="EMBL/GenBank/DDBJ databases">
        <authorList>
            <person name="Sun Q."/>
            <person name="Ohkuma M."/>
        </authorList>
    </citation>
    <scope>NUCLEOTIDE SEQUENCE</scope>
    <source>
        <strain evidence="4">JCM 4790</strain>
    </source>
</reference>
<keyword evidence="5" id="KW-1185">Reference proteome</keyword>
<evidence type="ECO:0000259" key="3">
    <source>
        <dbReference type="PROSITE" id="PS50801"/>
    </source>
</evidence>
<dbReference type="PANTHER" id="PTHR33495:SF2">
    <property type="entry name" value="ANTI-SIGMA FACTOR ANTAGONIST TM_1081-RELATED"/>
    <property type="match status" value="1"/>
</dbReference>
<protein>
    <recommendedName>
        <fullName evidence="2">Anti-sigma factor antagonist</fullName>
    </recommendedName>
</protein>
<dbReference type="Pfam" id="PF01740">
    <property type="entry name" value="STAS"/>
    <property type="match status" value="1"/>
</dbReference>
<proteinExistence type="inferred from homology"/>
<dbReference type="PROSITE" id="PS50801">
    <property type="entry name" value="STAS"/>
    <property type="match status" value="1"/>
</dbReference>
<feature type="domain" description="STAS" evidence="3">
    <location>
        <begin position="14"/>
        <end position="122"/>
    </location>
</feature>
<dbReference type="InterPro" id="IPR002645">
    <property type="entry name" value="STAS_dom"/>
</dbReference>
<evidence type="ECO:0000313" key="5">
    <source>
        <dbReference type="Proteomes" id="UP000619244"/>
    </source>
</evidence>
<evidence type="ECO:0000256" key="2">
    <source>
        <dbReference type="RuleBase" id="RU003749"/>
    </source>
</evidence>
<dbReference type="RefSeq" id="WP_190193738.1">
    <property type="nucleotide sequence ID" value="NZ_BMVU01000044.1"/>
</dbReference>
<dbReference type="Proteomes" id="UP000619244">
    <property type="component" value="Unassembled WGS sequence"/>
</dbReference>
<dbReference type="InterPro" id="IPR003658">
    <property type="entry name" value="Anti-sigma_ant"/>
</dbReference>
<name>A0A918U629_9ACTN</name>
<dbReference type="InterPro" id="IPR036513">
    <property type="entry name" value="STAS_dom_sf"/>
</dbReference>
<evidence type="ECO:0000313" key="4">
    <source>
        <dbReference type="EMBL" id="GGY00607.1"/>
    </source>
</evidence>
<organism evidence="4 5">
    <name type="scientific">Streptomyces minutiscleroticus</name>
    <dbReference type="NCBI Taxonomy" id="68238"/>
    <lineage>
        <taxon>Bacteria</taxon>
        <taxon>Bacillati</taxon>
        <taxon>Actinomycetota</taxon>
        <taxon>Actinomycetes</taxon>
        <taxon>Kitasatosporales</taxon>
        <taxon>Streptomycetaceae</taxon>
        <taxon>Streptomyces</taxon>
    </lineage>
</organism>
<accession>A0A918U629</accession>
<reference evidence="4" key="1">
    <citation type="journal article" date="2014" name="Int. J. Syst. Evol. Microbiol.">
        <title>Complete genome sequence of Corynebacterium casei LMG S-19264T (=DSM 44701T), isolated from a smear-ripened cheese.</title>
        <authorList>
            <consortium name="US DOE Joint Genome Institute (JGI-PGF)"/>
            <person name="Walter F."/>
            <person name="Albersmeier A."/>
            <person name="Kalinowski J."/>
            <person name="Ruckert C."/>
        </authorList>
    </citation>
    <scope>NUCLEOTIDE SEQUENCE</scope>
    <source>
        <strain evidence="4">JCM 4790</strain>
    </source>
</reference>
<comment type="similarity">
    <text evidence="1 2">Belongs to the anti-sigma-factor antagonist family.</text>
</comment>
<gene>
    <name evidence="4" type="ORF">GCM10010358_62980</name>
</gene>
<dbReference type="CDD" id="cd07043">
    <property type="entry name" value="STAS_anti-anti-sigma_factors"/>
    <property type="match status" value="1"/>
</dbReference>
<dbReference type="EMBL" id="BMVU01000044">
    <property type="protein sequence ID" value="GGY00607.1"/>
    <property type="molecule type" value="Genomic_DNA"/>
</dbReference>
<comment type="caution">
    <text evidence="4">The sequence shown here is derived from an EMBL/GenBank/DDBJ whole genome shotgun (WGS) entry which is preliminary data.</text>
</comment>
<dbReference type="Gene3D" id="3.30.750.24">
    <property type="entry name" value="STAS domain"/>
    <property type="match status" value="1"/>
</dbReference>
<sequence length="122" mass="12738">MTHTSGSAPRPRQLSITTKTVDAVRIVAVAGEIDHATCPQLTQALLTEDATAVPRTVLDFSGVSFLDSSGLNVLIKAHRTAAAAGGWLRLAGCPDAALRAIELVGLDTLIPCHPDLQHALHA</sequence>
<evidence type="ECO:0000256" key="1">
    <source>
        <dbReference type="ARBA" id="ARBA00009013"/>
    </source>
</evidence>